<feature type="non-terminal residue" evidence="9">
    <location>
        <position position="1"/>
    </location>
</feature>
<evidence type="ECO:0000256" key="1">
    <source>
        <dbReference type="ARBA" id="ARBA00004496"/>
    </source>
</evidence>
<name>A0A383EMV4_9ZZZZ</name>
<dbReference type="FunFam" id="3.40.50.11060:FF:000001">
    <property type="entry name" value="GTPase HflX"/>
    <property type="match status" value="1"/>
</dbReference>
<evidence type="ECO:0000256" key="6">
    <source>
        <dbReference type="ARBA" id="ARBA00023134"/>
    </source>
</evidence>
<dbReference type="PANTHER" id="PTHR10229">
    <property type="entry name" value="GTP-BINDING PROTEIN HFLX"/>
    <property type="match status" value="1"/>
</dbReference>
<reference evidence="9" key="1">
    <citation type="submission" date="2018-05" db="EMBL/GenBank/DDBJ databases">
        <authorList>
            <person name="Lanie J.A."/>
            <person name="Ng W.-L."/>
            <person name="Kazmierczak K.M."/>
            <person name="Andrzejewski T.M."/>
            <person name="Davidsen T.M."/>
            <person name="Wayne K.J."/>
            <person name="Tettelin H."/>
            <person name="Glass J.I."/>
            <person name="Rusch D."/>
            <person name="Podicherti R."/>
            <person name="Tsui H.-C.T."/>
            <person name="Winkler M.E."/>
        </authorList>
    </citation>
    <scope>NUCLEOTIDE SEQUENCE</scope>
</reference>
<dbReference type="AlphaFoldDB" id="A0A383EMV4"/>
<feature type="domain" description="GTP-binding protein middle" evidence="8">
    <location>
        <begin position="122"/>
        <end position="170"/>
    </location>
</feature>
<gene>
    <name evidence="9" type="ORF">METZ01_LOCUS511041</name>
</gene>
<keyword evidence="6" id="KW-0342">GTP-binding</keyword>
<dbReference type="InterPro" id="IPR042108">
    <property type="entry name" value="GTPase_HflX_N_sf"/>
</dbReference>
<evidence type="ECO:0000259" key="7">
    <source>
        <dbReference type="Pfam" id="PF13167"/>
    </source>
</evidence>
<dbReference type="InterPro" id="IPR016496">
    <property type="entry name" value="GTPase_HflX"/>
</dbReference>
<dbReference type="PANTHER" id="PTHR10229:SF0">
    <property type="entry name" value="GTP-BINDING PROTEIN 6-RELATED"/>
    <property type="match status" value="1"/>
</dbReference>
<dbReference type="GO" id="GO:0046872">
    <property type="term" value="F:metal ion binding"/>
    <property type="evidence" value="ECO:0007669"/>
    <property type="project" value="UniProtKB-KW"/>
</dbReference>
<protein>
    <recommendedName>
        <fullName evidence="10">GTPase HflX N-terminal domain-containing protein</fullName>
    </recommendedName>
</protein>
<keyword evidence="5" id="KW-0460">Magnesium</keyword>
<dbReference type="InterPro" id="IPR032305">
    <property type="entry name" value="GTP-bd_M"/>
</dbReference>
<accession>A0A383EMV4</accession>
<dbReference type="Gene3D" id="6.10.250.2860">
    <property type="match status" value="1"/>
</dbReference>
<dbReference type="InterPro" id="IPR025121">
    <property type="entry name" value="GTPase_HflX_N"/>
</dbReference>
<dbReference type="Pfam" id="PF16360">
    <property type="entry name" value="GTP-bdg_M"/>
    <property type="match status" value="1"/>
</dbReference>
<keyword evidence="3" id="KW-0479">Metal-binding</keyword>
<dbReference type="GO" id="GO:0005737">
    <property type="term" value="C:cytoplasm"/>
    <property type="evidence" value="ECO:0007669"/>
    <property type="project" value="UniProtKB-SubCell"/>
</dbReference>
<evidence type="ECO:0000256" key="3">
    <source>
        <dbReference type="ARBA" id="ARBA00022723"/>
    </source>
</evidence>
<dbReference type="Gene3D" id="3.40.50.11060">
    <property type="entry name" value="GTPase HflX, N-terminal domain"/>
    <property type="match status" value="1"/>
</dbReference>
<keyword evidence="2" id="KW-0963">Cytoplasm</keyword>
<sequence>MTKARYSTKAVPDRAYLVSLNLYKDRQNNASESLRELHELARTAGATVVGSTTQRRSRPVSSTYIGSGKVQKVAEECRRLNANTVFLDDELTPSQQRNLEDSLGLKVIDRTALIIDIFAMGARSREGRLQVELAQMEYLLPRLAGQWNHLERLEGAIGTRGPGETQLETD</sequence>
<dbReference type="Pfam" id="PF13167">
    <property type="entry name" value="GTP-bdg_N"/>
    <property type="match status" value="1"/>
</dbReference>
<evidence type="ECO:0000256" key="4">
    <source>
        <dbReference type="ARBA" id="ARBA00022741"/>
    </source>
</evidence>
<evidence type="ECO:0000259" key="8">
    <source>
        <dbReference type="Pfam" id="PF16360"/>
    </source>
</evidence>
<keyword evidence="4" id="KW-0547">Nucleotide-binding</keyword>
<feature type="non-terminal residue" evidence="9">
    <location>
        <position position="170"/>
    </location>
</feature>
<proteinExistence type="predicted"/>
<dbReference type="EMBL" id="UINC01227349">
    <property type="protein sequence ID" value="SVE58187.1"/>
    <property type="molecule type" value="Genomic_DNA"/>
</dbReference>
<evidence type="ECO:0000256" key="2">
    <source>
        <dbReference type="ARBA" id="ARBA00022490"/>
    </source>
</evidence>
<dbReference type="GO" id="GO:0043022">
    <property type="term" value="F:ribosome binding"/>
    <property type="evidence" value="ECO:0007669"/>
    <property type="project" value="TreeGrafter"/>
</dbReference>
<organism evidence="9">
    <name type="scientific">marine metagenome</name>
    <dbReference type="NCBI Taxonomy" id="408172"/>
    <lineage>
        <taxon>unclassified sequences</taxon>
        <taxon>metagenomes</taxon>
        <taxon>ecological metagenomes</taxon>
    </lineage>
</organism>
<feature type="domain" description="GTPase HflX N-terminal" evidence="7">
    <location>
        <begin position="32"/>
        <end position="119"/>
    </location>
</feature>
<comment type="subcellular location">
    <subcellularLocation>
        <location evidence="1">Cytoplasm</location>
    </subcellularLocation>
</comment>
<evidence type="ECO:0000256" key="5">
    <source>
        <dbReference type="ARBA" id="ARBA00022842"/>
    </source>
</evidence>
<evidence type="ECO:0000313" key="9">
    <source>
        <dbReference type="EMBL" id="SVE58187.1"/>
    </source>
</evidence>
<evidence type="ECO:0008006" key="10">
    <source>
        <dbReference type="Google" id="ProtNLM"/>
    </source>
</evidence>
<dbReference type="GO" id="GO:0005525">
    <property type="term" value="F:GTP binding"/>
    <property type="evidence" value="ECO:0007669"/>
    <property type="project" value="UniProtKB-KW"/>
</dbReference>